<dbReference type="PANTHER" id="PTHR15925:SF2">
    <property type="entry name" value="SMALL RIBOSOMAL SUBUNIT PROTEIN MS23"/>
    <property type="match status" value="1"/>
</dbReference>
<accession>A0AAV4BSW9</accession>
<comment type="subcellular location">
    <subcellularLocation>
        <location evidence="1">Mitochondrion</location>
    </subcellularLocation>
</comment>
<evidence type="ECO:0000256" key="1">
    <source>
        <dbReference type="ARBA" id="ARBA00004173"/>
    </source>
</evidence>
<dbReference type="GO" id="GO:0006412">
    <property type="term" value="P:translation"/>
    <property type="evidence" value="ECO:0007669"/>
    <property type="project" value="InterPro"/>
</dbReference>
<comment type="similarity">
    <text evidence="2">Belongs to the mitochondrion-specific ribosomal protein mS23 family.</text>
</comment>
<comment type="caution">
    <text evidence="9">The sequence shown here is derived from an EMBL/GenBank/DDBJ whole genome shotgun (WGS) entry which is preliminary data.</text>
</comment>
<dbReference type="Proteomes" id="UP000735302">
    <property type="component" value="Unassembled WGS sequence"/>
</dbReference>
<organism evidence="9 10">
    <name type="scientific">Plakobranchus ocellatus</name>
    <dbReference type="NCBI Taxonomy" id="259542"/>
    <lineage>
        <taxon>Eukaryota</taxon>
        <taxon>Metazoa</taxon>
        <taxon>Spiralia</taxon>
        <taxon>Lophotrochozoa</taxon>
        <taxon>Mollusca</taxon>
        <taxon>Gastropoda</taxon>
        <taxon>Heterobranchia</taxon>
        <taxon>Euthyneura</taxon>
        <taxon>Panpulmonata</taxon>
        <taxon>Sacoglossa</taxon>
        <taxon>Placobranchoidea</taxon>
        <taxon>Plakobranchidae</taxon>
        <taxon>Plakobranchus</taxon>
    </lineage>
</organism>
<dbReference type="EMBL" id="BLXT01005304">
    <property type="protein sequence ID" value="GFO21898.1"/>
    <property type="molecule type" value="Genomic_DNA"/>
</dbReference>
<reference evidence="9 10" key="1">
    <citation type="journal article" date="2021" name="Elife">
        <title>Chloroplast acquisition without the gene transfer in kleptoplastic sea slugs, Plakobranchus ocellatus.</title>
        <authorList>
            <person name="Maeda T."/>
            <person name="Takahashi S."/>
            <person name="Yoshida T."/>
            <person name="Shimamura S."/>
            <person name="Takaki Y."/>
            <person name="Nagai Y."/>
            <person name="Toyoda A."/>
            <person name="Suzuki Y."/>
            <person name="Arimoto A."/>
            <person name="Ishii H."/>
            <person name="Satoh N."/>
            <person name="Nishiyama T."/>
            <person name="Hasebe M."/>
            <person name="Maruyama T."/>
            <person name="Minagawa J."/>
            <person name="Obokata J."/>
            <person name="Shigenobu S."/>
        </authorList>
    </citation>
    <scope>NUCLEOTIDE SEQUENCE [LARGE SCALE GENOMIC DNA]</scope>
</reference>
<evidence type="ECO:0000313" key="10">
    <source>
        <dbReference type="Proteomes" id="UP000735302"/>
    </source>
</evidence>
<name>A0AAV4BSW9_9GAST</name>
<sequence>MAGSRRDKLGSIFSRMTGLLRSGAIKEEDRPIWYDVVKAYPPKPKPPPKQNIPNILYPEDFVRVHFYNTYSDPGATRLSNETVKSIQQRFVDQYLALHEEKSVPSDQLFKETVRLMEEQGVKLITHEQKKAAAQTPQRRDRDRQLQSQQDDPISATFVKSDPKQQPGQSSSSKVDLQSLFEEPR</sequence>
<dbReference type="PANTHER" id="PTHR15925">
    <property type="entry name" value="MITOCHONDRIAL RIBOSOMAL PROTEIN S23"/>
    <property type="match status" value="1"/>
</dbReference>
<keyword evidence="10" id="KW-1185">Reference proteome</keyword>
<dbReference type="CDD" id="cd23701">
    <property type="entry name" value="At1g26750"/>
    <property type="match status" value="1"/>
</dbReference>
<evidence type="ECO:0000259" key="8">
    <source>
        <dbReference type="Pfam" id="PF10484"/>
    </source>
</evidence>
<proteinExistence type="inferred from homology"/>
<feature type="domain" description="Small ribosomal subunit protein mS23 conserved" evidence="8">
    <location>
        <begin position="2"/>
        <end position="120"/>
    </location>
</feature>
<dbReference type="InterPro" id="IPR019520">
    <property type="entry name" value="Ribosomal_mS23_met"/>
</dbReference>
<dbReference type="InterPro" id="IPR023611">
    <property type="entry name" value="mS23_dom_met"/>
</dbReference>
<evidence type="ECO:0000256" key="4">
    <source>
        <dbReference type="ARBA" id="ARBA00023128"/>
    </source>
</evidence>
<keyword evidence="3 9" id="KW-0689">Ribosomal protein</keyword>
<evidence type="ECO:0000256" key="5">
    <source>
        <dbReference type="ARBA" id="ARBA00023274"/>
    </source>
</evidence>
<evidence type="ECO:0000256" key="3">
    <source>
        <dbReference type="ARBA" id="ARBA00022980"/>
    </source>
</evidence>
<dbReference type="GO" id="GO:0005739">
    <property type="term" value="C:mitochondrion"/>
    <property type="evidence" value="ECO:0007669"/>
    <property type="project" value="InterPro"/>
</dbReference>
<dbReference type="Pfam" id="PF10484">
    <property type="entry name" value="MRP-S23"/>
    <property type="match status" value="1"/>
</dbReference>
<dbReference type="GO" id="GO:0003735">
    <property type="term" value="F:structural constituent of ribosome"/>
    <property type="evidence" value="ECO:0007669"/>
    <property type="project" value="InterPro"/>
</dbReference>
<feature type="compositionally biased region" description="Low complexity" evidence="7">
    <location>
        <begin position="163"/>
        <end position="173"/>
    </location>
</feature>
<dbReference type="GO" id="GO:0005840">
    <property type="term" value="C:ribosome"/>
    <property type="evidence" value="ECO:0007669"/>
    <property type="project" value="UniProtKB-KW"/>
</dbReference>
<keyword evidence="5" id="KW-0687">Ribonucleoprotein</keyword>
<keyword evidence="4" id="KW-0496">Mitochondrion</keyword>
<evidence type="ECO:0000313" key="9">
    <source>
        <dbReference type="EMBL" id="GFO21898.1"/>
    </source>
</evidence>
<evidence type="ECO:0000256" key="7">
    <source>
        <dbReference type="SAM" id="MobiDB-lite"/>
    </source>
</evidence>
<feature type="region of interest" description="Disordered" evidence="7">
    <location>
        <begin position="125"/>
        <end position="184"/>
    </location>
</feature>
<evidence type="ECO:0000256" key="2">
    <source>
        <dbReference type="ARBA" id="ARBA00009864"/>
    </source>
</evidence>
<dbReference type="InterPro" id="IPR059242">
    <property type="entry name" value="mS23_dom"/>
</dbReference>
<protein>
    <recommendedName>
        <fullName evidence="6">Small ribosomal subunit protein mS23</fullName>
    </recommendedName>
</protein>
<dbReference type="AlphaFoldDB" id="A0AAV4BSW9"/>
<gene>
    <name evidence="9" type="ORF">PoB_004840300</name>
</gene>
<evidence type="ECO:0000256" key="6">
    <source>
        <dbReference type="ARBA" id="ARBA00035137"/>
    </source>
</evidence>